<evidence type="ECO:0000313" key="3">
    <source>
        <dbReference type="Proteomes" id="UP000644699"/>
    </source>
</evidence>
<reference evidence="2" key="2">
    <citation type="submission" date="2020-09" db="EMBL/GenBank/DDBJ databases">
        <authorList>
            <person name="Sun Q."/>
            <person name="Zhou Y."/>
        </authorList>
    </citation>
    <scope>NUCLEOTIDE SEQUENCE</scope>
    <source>
        <strain evidence="2">CGMCC 1.15367</strain>
    </source>
</reference>
<keyword evidence="1" id="KW-0812">Transmembrane</keyword>
<evidence type="ECO:0000313" key="2">
    <source>
        <dbReference type="EMBL" id="GGE14418.1"/>
    </source>
</evidence>
<feature type="transmembrane region" description="Helical" evidence="1">
    <location>
        <begin position="6"/>
        <end position="28"/>
    </location>
</feature>
<dbReference type="EMBL" id="BMIQ01000006">
    <property type="protein sequence ID" value="GGE14418.1"/>
    <property type="molecule type" value="Genomic_DNA"/>
</dbReference>
<dbReference type="RefSeq" id="WP_188911126.1">
    <property type="nucleotide sequence ID" value="NZ_BMIQ01000006.1"/>
</dbReference>
<dbReference type="AlphaFoldDB" id="A0A916ZUE7"/>
<accession>A0A916ZUE7</accession>
<comment type="caution">
    <text evidence="2">The sequence shown here is derived from an EMBL/GenBank/DDBJ whole genome shotgun (WGS) entry which is preliminary data.</text>
</comment>
<name>A0A916ZUE7_9HYPH</name>
<protein>
    <submittedName>
        <fullName evidence="2">Uncharacterized protein</fullName>
    </submittedName>
</protein>
<keyword evidence="1" id="KW-0472">Membrane</keyword>
<proteinExistence type="predicted"/>
<organism evidence="2 3">
    <name type="scientific">Aureimonas endophytica</name>
    <dbReference type="NCBI Taxonomy" id="2027858"/>
    <lineage>
        <taxon>Bacteria</taxon>
        <taxon>Pseudomonadati</taxon>
        <taxon>Pseudomonadota</taxon>
        <taxon>Alphaproteobacteria</taxon>
        <taxon>Hyphomicrobiales</taxon>
        <taxon>Aurantimonadaceae</taxon>
        <taxon>Aureimonas</taxon>
    </lineage>
</organism>
<evidence type="ECO:0000256" key="1">
    <source>
        <dbReference type="SAM" id="Phobius"/>
    </source>
</evidence>
<dbReference type="Proteomes" id="UP000644699">
    <property type="component" value="Unassembled WGS sequence"/>
</dbReference>
<reference evidence="2" key="1">
    <citation type="journal article" date="2014" name="Int. J. Syst. Evol. Microbiol.">
        <title>Complete genome sequence of Corynebacterium casei LMG S-19264T (=DSM 44701T), isolated from a smear-ripened cheese.</title>
        <authorList>
            <consortium name="US DOE Joint Genome Institute (JGI-PGF)"/>
            <person name="Walter F."/>
            <person name="Albersmeier A."/>
            <person name="Kalinowski J."/>
            <person name="Ruckert C."/>
        </authorList>
    </citation>
    <scope>NUCLEOTIDE SEQUENCE</scope>
    <source>
        <strain evidence="2">CGMCC 1.15367</strain>
    </source>
</reference>
<feature type="transmembrane region" description="Helical" evidence="1">
    <location>
        <begin position="40"/>
        <end position="66"/>
    </location>
</feature>
<feature type="transmembrane region" description="Helical" evidence="1">
    <location>
        <begin position="86"/>
        <end position="112"/>
    </location>
</feature>
<keyword evidence="1" id="KW-1133">Transmembrane helix</keyword>
<keyword evidence="3" id="KW-1185">Reference proteome</keyword>
<gene>
    <name evidence="2" type="ORF">GCM10011390_36990</name>
</gene>
<sequence>MGGFPVTIAAFAIVLFMMPGIAFVAGLFASPTVNRDSSNLSAPLTFAIAFATACLLNLLAGSLFWVGACYEPPIPSGFCGPYKQEFVSGLTLGQGLVAILISLCLSALSLLLGRSATRLIEAGSIETSLLHGWAYEYVRDDRPKVAFVLTSIGKDGERIGYEGALQSLRLASDGSIKTVRLKEVSRFRVNLLAEGDGQRIRIDDPTDATWEATDLIIEGGRIENLALRFLPSLSFLADPPNQTDPF</sequence>